<dbReference type="EC" id="3.1.-.-" evidence="10"/>
<name>A0ABT5L4U2_9ALTE</name>
<evidence type="ECO:0000256" key="2">
    <source>
        <dbReference type="ARBA" id="ARBA00022723"/>
    </source>
</evidence>
<dbReference type="InterPro" id="IPR043502">
    <property type="entry name" value="DNA/RNA_pol_sf"/>
</dbReference>
<proteinExistence type="inferred from homology"/>
<dbReference type="CDD" id="cd09634">
    <property type="entry name" value="Cas1_I-II-III"/>
    <property type="match status" value="1"/>
</dbReference>
<keyword evidence="6 10" id="KW-0051">Antiviral defense</keyword>
<dbReference type="Gene3D" id="3.30.70.270">
    <property type="match status" value="1"/>
</dbReference>
<comment type="subunit">
    <text evidence="9 10">Homodimer, forms a heterotetramer with a Cas2 homodimer.</text>
</comment>
<keyword evidence="3 10" id="KW-0255">Endonuclease</keyword>
<accession>A0ABT5L4U2</accession>
<dbReference type="HAMAP" id="MF_01470">
    <property type="entry name" value="Cas1"/>
    <property type="match status" value="1"/>
</dbReference>
<keyword evidence="7 10" id="KW-0238">DNA-binding</keyword>
<dbReference type="InterPro" id="IPR042211">
    <property type="entry name" value="CRISPR-assoc_Cas1_N"/>
</dbReference>
<evidence type="ECO:0000256" key="8">
    <source>
        <dbReference type="ARBA" id="ARBA00023211"/>
    </source>
</evidence>
<dbReference type="SUPFAM" id="SSF56672">
    <property type="entry name" value="DNA/RNA polymerases"/>
    <property type="match status" value="1"/>
</dbReference>
<sequence>MTDNGLPLDALLPLYVVDVRLQWLKDVNCSPFHQPLVYAWLRNLLQTDEELSRFLCLDTPESSRVSYQKGDYYQLRIILSNPPYTLVTRLFSQLQALPQSARVLPDYAAFNNNLVLTELTDVLSGRVVQSPQHLSPVTLEHVQADALVLRQHHSLTWRFSAPCRLLKPIAMRQNSKGEARFCRDAQDITAELLLERVYTGLDTLIHQHTQRGRTACPPVTGVVLNDEHWFWLDNQYSSKPGRSKYCGGMLGQANLLFKKWDTKWAEYLVLASWLGIGQNRSFGLGRFCLLTEALILPPRPSPAKSWLEHLQAPRLIHQALQKSHATKLETLPSAEQVQYDLSTLGSGTYSVPALQGRVIEKAAGADAENIKYRPLAVPPLRDKVLQRVVQQGLLHSLEAIMYDCSYGYRPNRSRLNAILDIRKAYQQGYKWVFESDINSYFDSVNHRHIARRLMGVYQDSDLVKTIMAWVAAPVDYYGQRIVRDKGLPQGSPISPLLANLVLDDFDNDMQSKGFRLVRYADDFIVLCKNEQRAHLAQAAAAESLAEHGLTLNKNKTAITHLDKGFHFLGYLFVGELALESKTKSYGSGPAIAPDSWLASYYAQQEVNKRKTSIPVKPDCNTHDNKAPLVAHKHDSEYKPVSTSDPAPVSVVAAKTPIAMKFASAVAPDLAFTNSTGERTSLGTVLCVTGSACVLHSQQRRLIVHRESEQIVNQPFSGIASIILFGHHQVTSYCLHHLLENNIAVHYATAMGRYLGVSQAADTNSADQTLWHYQQCLSDDVKLHIARQLVMARVRHCQNLLRKQKHPSGKLLADRTYQIQHASSIATLRGYEGASGQIYFAALRDILPEWMGFQRRQRQPPPDPANALLSLGYTLLYGYSDSILRSVRLLPWQGVYHQPKGSHAALASDLMEPFRHLVERCVLKLVNRRQLSDADFTHTDNGCRMSQKAKALFLAELLNILETPVKSLASQQPASIHQHLYQQALSLVQQCFAKGEFNVWRTR</sequence>
<feature type="binding site" evidence="10">
    <location>
        <position position="896"/>
    </location>
    <ligand>
        <name>Mn(2+)</name>
        <dbReference type="ChEBI" id="CHEBI:29035"/>
    </ligand>
</feature>
<evidence type="ECO:0000256" key="10">
    <source>
        <dbReference type="HAMAP-Rule" id="MF_01470"/>
    </source>
</evidence>
<evidence type="ECO:0000256" key="5">
    <source>
        <dbReference type="ARBA" id="ARBA00022842"/>
    </source>
</evidence>
<keyword evidence="2 10" id="KW-0479">Metal-binding</keyword>
<dbReference type="Pfam" id="PF10040">
    <property type="entry name" value="CRISPR_Cas6"/>
    <property type="match status" value="1"/>
</dbReference>
<dbReference type="Gene3D" id="3.100.10.20">
    <property type="entry name" value="CRISPR-associated endonuclease Cas1, N-terminal domain"/>
    <property type="match status" value="1"/>
</dbReference>
<evidence type="ECO:0000256" key="7">
    <source>
        <dbReference type="ARBA" id="ARBA00023125"/>
    </source>
</evidence>
<dbReference type="InterPro" id="IPR050646">
    <property type="entry name" value="Cas1"/>
</dbReference>
<feature type="domain" description="Reverse transcriptase" evidence="11">
    <location>
        <begin position="340"/>
        <end position="572"/>
    </location>
</feature>
<evidence type="ECO:0000259" key="11">
    <source>
        <dbReference type="PROSITE" id="PS50878"/>
    </source>
</evidence>
<dbReference type="Gene3D" id="1.20.120.920">
    <property type="entry name" value="CRISPR-associated endonuclease Cas1, C-terminal domain"/>
    <property type="match status" value="1"/>
</dbReference>
<evidence type="ECO:0000256" key="3">
    <source>
        <dbReference type="ARBA" id="ARBA00022759"/>
    </source>
</evidence>
<organism evidence="12 13">
    <name type="scientific">Alteromonas gilva</name>
    <dbReference type="NCBI Taxonomy" id="2987522"/>
    <lineage>
        <taxon>Bacteria</taxon>
        <taxon>Pseudomonadati</taxon>
        <taxon>Pseudomonadota</taxon>
        <taxon>Gammaproteobacteria</taxon>
        <taxon>Alteromonadales</taxon>
        <taxon>Alteromonadaceae</taxon>
        <taxon>Alteromonas/Salinimonas group</taxon>
        <taxon>Alteromonas</taxon>
    </lineage>
</organism>
<dbReference type="PANTHER" id="PTHR34353:SF2">
    <property type="entry name" value="CRISPR-ASSOCIATED ENDONUCLEASE CAS1 1"/>
    <property type="match status" value="1"/>
</dbReference>
<comment type="caution">
    <text evidence="12">The sequence shown here is derived from an EMBL/GenBank/DDBJ whole genome shotgun (WGS) entry which is preliminary data.</text>
</comment>
<feature type="binding site" evidence="10">
    <location>
        <position position="831"/>
    </location>
    <ligand>
        <name>Mn(2+)</name>
        <dbReference type="ChEBI" id="CHEBI:29035"/>
    </ligand>
</feature>
<keyword evidence="1 10" id="KW-0540">Nuclease</keyword>
<dbReference type="RefSeq" id="WP_273641850.1">
    <property type="nucleotide sequence ID" value="NZ_JAQQXP010000002.1"/>
</dbReference>
<dbReference type="InterPro" id="IPR002729">
    <property type="entry name" value="CRISPR-assoc_Cas1"/>
</dbReference>
<comment type="similarity">
    <text evidence="10">Belongs to the CRISPR-associated endonuclease Cas1 family.</text>
</comment>
<gene>
    <name evidence="10 12" type="primary">cas1</name>
    <name evidence="12" type="ORF">OIK42_15005</name>
</gene>
<dbReference type="InterPro" id="IPR042206">
    <property type="entry name" value="CRISPR-assoc_Cas1_C"/>
</dbReference>
<keyword evidence="8 10" id="KW-0464">Manganese</keyword>
<dbReference type="EMBL" id="JAQQXP010000002">
    <property type="protein sequence ID" value="MDC8832066.1"/>
    <property type="molecule type" value="Genomic_DNA"/>
</dbReference>
<keyword evidence="13" id="KW-1185">Reference proteome</keyword>
<dbReference type="Proteomes" id="UP001218788">
    <property type="component" value="Unassembled WGS sequence"/>
</dbReference>
<dbReference type="InterPro" id="IPR000477">
    <property type="entry name" value="RT_dom"/>
</dbReference>
<protein>
    <recommendedName>
        <fullName evidence="10">CRISPR-associated endonuclease Cas1</fullName>
        <ecNumber evidence="10">3.1.-.-</ecNumber>
    </recommendedName>
</protein>
<evidence type="ECO:0000313" key="13">
    <source>
        <dbReference type="Proteomes" id="UP001218788"/>
    </source>
</evidence>
<keyword evidence="4 10" id="KW-0378">Hydrolase</keyword>
<evidence type="ECO:0000256" key="6">
    <source>
        <dbReference type="ARBA" id="ARBA00023118"/>
    </source>
</evidence>
<evidence type="ECO:0000256" key="4">
    <source>
        <dbReference type="ARBA" id="ARBA00022801"/>
    </source>
</evidence>
<evidence type="ECO:0000256" key="9">
    <source>
        <dbReference type="ARBA" id="ARBA00038592"/>
    </source>
</evidence>
<dbReference type="CDD" id="cd01651">
    <property type="entry name" value="RT_G2_intron"/>
    <property type="match status" value="1"/>
</dbReference>
<dbReference type="GO" id="GO:0004519">
    <property type="term" value="F:endonuclease activity"/>
    <property type="evidence" value="ECO:0007669"/>
    <property type="project" value="UniProtKB-KW"/>
</dbReference>
<evidence type="ECO:0000256" key="1">
    <source>
        <dbReference type="ARBA" id="ARBA00022722"/>
    </source>
</evidence>
<dbReference type="InterPro" id="IPR043128">
    <property type="entry name" value="Rev_trsase/Diguanyl_cyclase"/>
</dbReference>
<dbReference type="PANTHER" id="PTHR34353">
    <property type="entry name" value="CRISPR-ASSOCIATED ENDONUCLEASE CAS1 1"/>
    <property type="match status" value="1"/>
</dbReference>
<comment type="function">
    <text evidence="10">CRISPR (clustered regularly interspaced short palindromic repeat), is an adaptive immune system that provides protection against mobile genetic elements (viruses, transposable elements and conjugative plasmids). CRISPR clusters contain spacers, sequences complementary to antecedent mobile elements, and target invading nucleic acids. CRISPR clusters are transcribed and processed into CRISPR RNA (crRNA). Acts as a dsDNA endonuclease. Involved in the integration of spacer DNA into the CRISPR cassette.</text>
</comment>
<dbReference type="PROSITE" id="PS50878">
    <property type="entry name" value="RT_POL"/>
    <property type="match status" value="1"/>
</dbReference>
<evidence type="ECO:0000313" key="12">
    <source>
        <dbReference type="EMBL" id="MDC8832066.1"/>
    </source>
</evidence>
<dbReference type="NCBIfam" id="TIGR00287">
    <property type="entry name" value="cas1"/>
    <property type="match status" value="1"/>
</dbReference>
<comment type="cofactor">
    <cofactor evidence="10">
        <name>Mg(2+)</name>
        <dbReference type="ChEBI" id="CHEBI:18420"/>
    </cofactor>
    <cofactor evidence="10">
        <name>Mn(2+)</name>
        <dbReference type="ChEBI" id="CHEBI:29035"/>
    </cofactor>
</comment>
<dbReference type="Pfam" id="PF01867">
    <property type="entry name" value="Cas_Cas1"/>
    <property type="match status" value="1"/>
</dbReference>
<feature type="binding site" evidence="10">
    <location>
        <position position="911"/>
    </location>
    <ligand>
        <name>Mn(2+)</name>
        <dbReference type="ChEBI" id="CHEBI:29035"/>
    </ligand>
</feature>
<dbReference type="Pfam" id="PF00078">
    <property type="entry name" value="RVT_1"/>
    <property type="match status" value="1"/>
</dbReference>
<reference evidence="12 13" key="1">
    <citation type="submission" date="2022-10" db="EMBL/GenBank/DDBJ databases">
        <title>Alteromonas sp. chi3 Genome sequencing.</title>
        <authorList>
            <person name="Park S."/>
        </authorList>
    </citation>
    <scope>NUCLEOTIDE SEQUENCE [LARGE SCALE GENOMIC DNA]</scope>
    <source>
        <strain evidence="13">chi3</strain>
    </source>
</reference>
<keyword evidence="5 10" id="KW-0460">Magnesium</keyword>
<dbReference type="InterPro" id="IPR019267">
    <property type="entry name" value="CRISPR-assoc_Cas6_C"/>
</dbReference>